<feature type="region of interest" description="Disordered" evidence="1">
    <location>
        <begin position="28"/>
        <end position="48"/>
    </location>
</feature>
<evidence type="ECO:0000313" key="3">
    <source>
        <dbReference type="Proteomes" id="UP001345963"/>
    </source>
</evidence>
<reference evidence="2 3" key="1">
    <citation type="submission" date="2021-07" db="EMBL/GenBank/DDBJ databases">
        <authorList>
            <person name="Palmer J.M."/>
        </authorList>
    </citation>
    <scope>NUCLEOTIDE SEQUENCE [LARGE SCALE GENOMIC DNA]</scope>
    <source>
        <strain evidence="2 3">AT_MEX2019</strain>
        <tissue evidence="2">Muscle</tissue>
    </source>
</reference>
<keyword evidence="3" id="KW-1185">Reference proteome</keyword>
<dbReference type="Proteomes" id="UP001345963">
    <property type="component" value="Unassembled WGS sequence"/>
</dbReference>
<organism evidence="2 3">
    <name type="scientific">Ataeniobius toweri</name>
    <dbReference type="NCBI Taxonomy" id="208326"/>
    <lineage>
        <taxon>Eukaryota</taxon>
        <taxon>Metazoa</taxon>
        <taxon>Chordata</taxon>
        <taxon>Craniata</taxon>
        <taxon>Vertebrata</taxon>
        <taxon>Euteleostomi</taxon>
        <taxon>Actinopterygii</taxon>
        <taxon>Neopterygii</taxon>
        <taxon>Teleostei</taxon>
        <taxon>Neoteleostei</taxon>
        <taxon>Acanthomorphata</taxon>
        <taxon>Ovalentaria</taxon>
        <taxon>Atherinomorphae</taxon>
        <taxon>Cyprinodontiformes</taxon>
        <taxon>Goodeidae</taxon>
        <taxon>Ataeniobius</taxon>
    </lineage>
</organism>
<sequence length="115" mass="12774">MNLNMDVSHNKGPQETFKTNRADYMESSGFKSSRFTPPTNSSPQNPCLDLRSLRKNVKRLFKHQNIKKAPGPDNASSSCLRTCTDQLTSISTQIRGFSPHSSSPSTLTGPQWTCL</sequence>
<comment type="caution">
    <text evidence="2">The sequence shown here is derived from an EMBL/GenBank/DDBJ whole genome shotgun (WGS) entry which is preliminary data.</text>
</comment>
<protein>
    <submittedName>
        <fullName evidence="2">Uncharacterized protein</fullName>
    </submittedName>
</protein>
<proteinExistence type="predicted"/>
<accession>A0ABU7B2H3</accession>
<evidence type="ECO:0000256" key="1">
    <source>
        <dbReference type="SAM" id="MobiDB-lite"/>
    </source>
</evidence>
<gene>
    <name evidence="2" type="ORF">ATANTOWER_028369</name>
</gene>
<dbReference type="EMBL" id="JAHUTI010036620">
    <property type="protein sequence ID" value="MED6243850.1"/>
    <property type="molecule type" value="Genomic_DNA"/>
</dbReference>
<evidence type="ECO:0000313" key="2">
    <source>
        <dbReference type="EMBL" id="MED6243850.1"/>
    </source>
</evidence>
<feature type="region of interest" description="Disordered" evidence="1">
    <location>
        <begin position="94"/>
        <end position="115"/>
    </location>
</feature>
<name>A0ABU7B2H3_9TELE</name>
<feature type="compositionally biased region" description="Polar residues" evidence="1">
    <location>
        <begin position="29"/>
        <end position="45"/>
    </location>
</feature>